<dbReference type="OrthoDB" id="9764467at2"/>
<dbReference type="AlphaFoldDB" id="A0A3S0QN38"/>
<feature type="domain" description="YhaN AAA" evidence="2">
    <location>
        <begin position="1"/>
        <end position="207"/>
    </location>
</feature>
<dbReference type="Proteomes" id="UP000278081">
    <property type="component" value="Unassembled WGS sequence"/>
</dbReference>
<dbReference type="SUPFAM" id="SSF52540">
    <property type="entry name" value="P-loop containing nucleoside triphosphate hydrolases"/>
    <property type="match status" value="1"/>
</dbReference>
<feature type="coiled-coil region" evidence="1">
    <location>
        <begin position="184"/>
        <end position="242"/>
    </location>
</feature>
<reference evidence="3 4" key="1">
    <citation type="submission" date="2018-11" db="EMBL/GenBank/DDBJ databases">
        <title>Rhizobium chutanense sp. nov., isolated from root nodules of Phaseolus vulgaris in China.</title>
        <authorList>
            <person name="Huo Y."/>
        </authorList>
    </citation>
    <scope>NUCLEOTIDE SEQUENCE [LARGE SCALE GENOMIC DNA]</scope>
    <source>
        <strain evidence="3 4">C16</strain>
    </source>
</reference>
<gene>
    <name evidence="3" type="ORF">EFR84_05880</name>
</gene>
<feature type="coiled-coil region" evidence="1">
    <location>
        <begin position="889"/>
        <end position="916"/>
    </location>
</feature>
<dbReference type="PANTHER" id="PTHR41259">
    <property type="entry name" value="DOUBLE-STRAND BREAK REPAIR RAD50 ATPASE, PUTATIVE-RELATED"/>
    <property type="match status" value="1"/>
</dbReference>
<organism evidence="3 4">
    <name type="scientific">Rhizobium chutanense</name>
    <dbReference type="NCBI Taxonomy" id="2035448"/>
    <lineage>
        <taxon>Bacteria</taxon>
        <taxon>Pseudomonadati</taxon>
        <taxon>Pseudomonadota</taxon>
        <taxon>Alphaproteobacteria</taxon>
        <taxon>Hyphomicrobiales</taxon>
        <taxon>Rhizobiaceae</taxon>
        <taxon>Rhizobium/Agrobacterium group</taxon>
        <taxon>Rhizobium</taxon>
    </lineage>
</organism>
<dbReference type="InterPro" id="IPR027417">
    <property type="entry name" value="P-loop_NTPase"/>
</dbReference>
<sequence>MRINRLDLTRYGKFTDAVIDFGARPVESPDLHVIYGPNEAGKSTTLDAILDLIFGIGNTTKYDFQHAYNTMRLGANVHIAGQNRDFVRIKRPQNSLLDREERSLADTEIRADLGGIDREAFSTMFSLDDITLEKGGENILASKGDLGELLFSASAGLSDLSRQLLAIRGDADSIYKLRGRGTQLGDLKVRLKDLKQKHEELDFQATEYRKRLAELHRLEGQYDQALTERANTQRRADEINRTLRALPTMRRLTALRGELDTLYAVSDPPESWKLELPRIRKEEIELCVKLDEIARNVAEIEKEIDEVVDDAVALGLVGRAADLTMLESRYLTAQVDVPKLADRVAELSVEALLLQLGKADEQTPARLVLNAAIVGKFRALISAKSGVDARRTSAAEELAKAERALRDEGEGISLFEDFRSPARIRAFEVLSATVKAMPKSFDEVALRSLMRRRESADVLLSESLAQLAPWRGSPADLATISVPSTVRLDDWKTRYREGRERSKTARAELERLEPDARGMDAEIDVLRVRAGEIEASSVAASRAAREKAWISHRQTLDAQSADAFEHVMRADDQLVSQRLLHFAEASKLAQLMLSRASLGSNVEAARERLQAAARSLSELGSEMSAALALISGDFKLDPEELEEWVRKRTVALRARDDLSAIDQEVADIRDRAQQSKDQLLSAIKGAGLTSTGESDLAALFAVAEDGLDAFNLAMDQADRLERLKEDMVARTRAMSDAQKAADAWEAKWSELCSGCWLGEASVLPDVDEVNGILHVLENLTSAIEARDGLIDRIEKMEKDSALFEDSVFDLCDSLEIGKTGSLTELTRTIGDRIKAAERRREQRERLGRDVVRKQEEERELLVTKEILDVQIGKMTAFFGCDTLDEVEACIDLSSKCQALRSSITELEQELVEISGANDIGDVEEKLASVNRQELEDQLALLTPILEDQDRKCHDVFHERSTKQKAVEAIGGDSVAAAIEEQRRTILLEIEERAGRYLELRAGITAAEQALRLYRDRHRSGMMMRASEAFKTISRGAYTGVAAQPGKDGEVLIAVSANGGSKAADELSKGARFQLYLALRVAGYYEFVSNRTPIPFIADDIMETFDDFRAEEAFRLFAEMAGHGQVIYLTHHRHLTEIARKVCPGVRLHDLETIQSNSKLSGVAAE</sequence>
<accession>A0A3S0QN38</accession>
<evidence type="ECO:0000313" key="4">
    <source>
        <dbReference type="Proteomes" id="UP000278081"/>
    </source>
</evidence>
<dbReference type="EMBL" id="RJTJ01000004">
    <property type="protein sequence ID" value="RUM08317.1"/>
    <property type="molecule type" value="Genomic_DNA"/>
</dbReference>
<name>A0A3S0QN38_9HYPH</name>
<comment type="caution">
    <text evidence="3">The sequence shown here is derived from an EMBL/GenBank/DDBJ whole genome shotgun (WGS) entry which is preliminary data.</text>
</comment>
<proteinExistence type="predicted"/>
<dbReference type="InterPro" id="IPR038734">
    <property type="entry name" value="YhaN_AAA"/>
</dbReference>
<dbReference type="RefSeq" id="WP_126908077.1">
    <property type="nucleotide sequence ID" value="NZ_ML133751.1"/>
</dbReference>
<dbReference type="Gene3D" id="3.40.50.300">
    <property type="entry name" value="P-loop containing nucleotide triphosphate hydrolases"/>
    <property type="match status" value="2"/>
</dbReference>
<dbReference type="Pfam" id="PF13514">
    <property type="entry name" value="AAA_27"/>
    <property type="match status" value="1"/>
</dbReference>
<evidence type="ECO:0000256" key="1">
    <source>
        <dbReference type="SAM" id="Coils"/>
    </source>
</evidence>
<protein>
    <recommendedName>
        <fullName evidence="2">YhaN AAA domain-containing protein</fullName>
    </recommendedName>
</protein>
<keyword evidence="1" id="KW-0175">Coiled coil</keyword>
<evidence type="ECO:0000259" key="2">
    <source>
        <dbReference type="Pfam" id="PF13514"/>
    </source>
</evidence>
<dbReference type="PANTHER" id="PTHR41259:SF1">
    <property type="entry name" value="DOUBLE-STRAND BREAK REPAIR RAD50 ATPASE, PUTATIVE-RELATED"/>
    <property type="match status" value="1"/>
</dbReference>
<evidence type="ECO:0000313" key="3">
    <source>
        <dbReference type="EMBL" id="RUM08317.1"/>
    </source>
</evidence>